<proteinExistence type="predicted"/>
<gene>
    <name evidence="2" type="ORF">AMECASPLE_001116</name>
</gene>
<evidence type="ECO:0000313" key="2">
    <source>
        <dbReference type="EMBL" id="MEQ2278646.1"/>
    </source>
</evidence>
<reference evidence="2 3" key="1">
    <citation type="submission" date="2021-06" db="EMBL/GenBank/DDBJ databases">
        <authorList>
            <person name="Palmer J.M."/>
        </authorList>
    </citation>
    <scope>NUCLEOTIDE SEQUENCE [LARGE SCALE GENOMIC DNA]</scope>
    <source>
        <strain evidence="2 3">AS_MEX2019</strain>
        <tissue evidence="2">Muscle</tissue>
    </source>
</reference>
<name>A0ABV0XB87_9TELE</name>
<evidence type="ECO:0000256" key="1">
    <source>
        <dbReference type="SAM" id="SignalP"/>
    </source>
</evidence>
<keyword evidence="3" id="KW-1185">Reference proteome</keyword>
<feature type="signal peptide" evidence="1">
    <location>
        <begin position="1"/>
        <end position="21"/>
    </location>
</feature>
<evidence type="ECO:0000313" key="3">
    <source>
        <dbReference type="Proteomes" id="UP001469553"/>
    </source>
</evidence>
<dbReference type="Proteomes" id="UP001469553">
    <property type="component" value="Unassembled WGS sequence"/>
</dbReference>
<organism evidence="2 3">
    <name type="scientific">Ameca splendens</name>
    <dbReference type="NCBI Taxonomy" id="208324"/>
    <lineage>
        <taxon>Eukaryota</taxon>
        <taxon>Metazoa</taxon>
        <taxon>Chordata</taxon>
        <taxon>Craniata</taxon>
        <taxon>Vertebrata</taxon>
        <taxon>Euteleostomi</taxon>
        <taxon>Actinopterygii</taxon>
        <taxon>Neopterygii</taxon>
        <taxon>Teleostei</taxon>
        <taxon>Neoteleostei</taxon>
        <taxon>Acanthomorphata</taxon>
        <taxon>Ovalentaria</taxon>
        <taxon>Atherinomorphae</taxon>
        <taxon>Cyprinodontiformes</taxon>
        <taxon>Goodeidae</taxon>
        <taxon>Ameca</taxon>
    </lineage>
</organism>
<evidence type="ECO:0008006" key="4">
    <source>
        <dbReference type="Google" id="ProtNLM"/>
    </source>
</evidence>
<dbReference type="EMBL" id="JAHRIP010000035">
    <property type="protein sequence ID" value="MEQ2278646.1"/>
    <property type="molecule type" value="Genomic_DNA"/>
</dbReference>
<keyword evidence="1" id="KW-0732">Signal</keyword>
<accession>A0ABV0XB87</accession>
<sequence>MGLSFLWTLVSFLSPKYLVCNLEISRGNFLCEITSSESFVQKKNTPKGMNQHCFYTEQRTCLVVLYQQPITKTLFQQKEGDDLAYMISLSMLHRSDSVKCYEP</sequence>
<protein>
    <recommendedName>
        <fullName evidence="4">Secreted protein</fullName>
    </recommendedName>
</protein>
<comment type="caution">
    <text evidence="2">The sequence shown here is derived from an EMBL/GenBank/DDBJ whole genome shotgun (WGS) entry which is preliminary data.</text>
</comment>
<feature type="chain" id="PRO_5047222031" description="Secreted protein" evidence="1">
    <location>
        <begin position="22"/>
        <end position="103"/>
    </location>
</feature>